<feature type="transmembrane region" description="Helical" evidence="12">
    <location>
        <begin position="270"/>
        <end position="290"/>
    </location>
</feature>
<dbReference type="SUPFAM" id="SSF81321">
    <property type="entry name" value="Family A G protein-coupled receptor-like"/>
    <property type="match status" value="1"/>
</dbReference>
<dbReference type="PANTHER" id="PTHR24234:SF7">
    <property type="entry name" value="G-PROTEIN COUPLED RECEPTOR 132-RELATED"/>
    <property type="match status" value="1"/>
</dbReference>
<dbReference type="PRINTS" id="PR00237">
    <property type="entry name" value="GPCRRHODOPSN"/>
</dbReference>
<organism evidence="14 15">
    <name type="scientific">Thamnophis sirtalis</name>
    <dbReference type="NCBI Taxonomy" id="35019"/>
    <lineage>
        <taxon>Eukaryota</taxon>
        <taxon>Metazoa</taxon>
        <taxon>Chordata</taxon>
        <taxon>Craniata</taxon>
        <taxon>Vertebrata</taxon>
        <taxon>Euteleostomi</taxon>
        <taxon>Lepidosauria</taxon>
        <taxon>Squamata</taxon>
        <taxon>Bifurcata</taxon>
        <taxon>Unidentata</taxon>
        <taxon>Episquamata</taxon>
        <taxon>Toxicofera</taxon>
        <taxon>Serpentes</taxon>
        <taxon>Colubroidea</taxon>
        <taxon>Colubridae</taxon>
        <taxon>Natricinae</taxon>
        <taxon>Thamnophis</taxon>
    </lineage>
</organism>
<keyword evidence="4 12" id="KW-0812">Transmembrane</keyword>
<gene>
    <name evidence="15" type="primary">GPR132</name>
</gene>
<evidence type="ECO:0000256" key="10">
    <source>
        <dbReference type="ARBA" id="ARBA00023180"/>
    </source>
</evidence>
<feature type="transmembrane region" description="Helical" evidence="12">
    <location>
        <begin position="20"/>
        <end position="42"/>
    </location>
</feature>
<keyword evidence="9 15" id="KW-0675">Receptor</keyword>
<feature type="domain" description="G-protein coupled receptors family 1 profile" evidence="13">
    <location>
        <begin position="35"/>
        <end position="287"/>
    </location>
</feature>
<dbReference type="OrthoDB" id="8953154at2759"/>
<protein>
    <submittedName>
        <fullName evidence="15">Probable G-protein coupled receptor 132</fullName>
    </submittedName>
</protein>
<dbReference type="Gene3D" id="1.20.1070.10">
    <property type="entry name" value="Rhodopsin 7-helix transmembrane proteins"/>
    <property type="match status" value="1"/>
</dbReference>
<evidence type="ECO:0000256" key="7">
    <source>
        <dbReference type="ARBA" id="ARBA00023136"/>
    </source>
</evidence>
<evidence type="ECO:0000256" key="11">
    <source>
        <dbReference type="ARBA" id="ARBA00023224"/>
    </source>
</evidence>
<evidence type="ECO:0000256" key="1">
    <source>
        <dbReference type="ARBA" id="ARBA00004651"/>
    </source>
</evidence>
<keyword evidence="14" id="KW-1185">Reference proteome</keyword>
<dbReference type="CTD" id="29933"/>
<evidence type="ECO:0000256" key="5">
    <source>
        <dbReference type="ARBA" id="ARBA00022989"/>
    </source>
</evidence>
<keyword evidence="6" id="KW-0297">G-protein coupled receptor</keyword>
<keyword evidence="10" id="KW-0325">Glycoprotein</keyword>
<evidence type="ECO:0000256" key="8">
    <source>
        <dbReference type="ARBA" id="ARBA00023157"/>
    </source>
</evidence>
<dbReference type="PANTHER" id="PTHR24234">
    <property type="entry name" value="LYSOPHOSPHATIDIC ACID RECEPTOR 5/SPHINGOSYLPHOSPHORYLCHOLINE RECEPTOR"/>
    <property type="match status" value="1"/>
</dbReference>
<evidence type="ECO:0000256" key="12">
    <source>
        <dbReference type="SAM" id="Phobius"/>
    </source>
</evidence>
<dbReference type="GO" id="GO:0004930">
    <property type="term" value="F:G protein-coupled receptor activity"/>
    <property type="evidence" value="ECO:0007669"/>
    <property type="project" value="UniProtKB-KW"/>
</dbReference>
<sequence>MGNRSICNSTDLPFKESRDLLIVVYSFIFAIGLPANCLTAFVTLVQICKKNITAIYLFGLSLCNIMYLSTLPLWIIYVQNDHYWTMGKLSCRVTSYIFFCNIYISILLLCCISIDHYKAVVRALESRGKCFRSQRTATIVTVAFFSITAAIYCPVFFNTSIQEKNTNTCFETPLNNNLALYNISRFFVGFLVPLGVLLFTNYRIFQSIKTSCSLNPDQKAKVRNVAIAIISVFVLCFAPYHFVLLVRAIIFFRHQDQVCTFEKNIYTTSVIFLCFSTAKSIADPFIYVLAGENVRREMYRTCRVCGLHSSDESH</sequence>
<dbReference type="GO" id="GO:0000082">
    <property type="term" value="P:G1/S transition of mitotic cell cycle"/>
    <property type="evidence" value="ECO:0007669"/>
    <property type="project" value="TreeGrafter"/>
</dbReference>
<dbReference type="AlphaFoldDB" id="A0A6I9WYW2"/>
<evidence type="ECO:0000256" key="4">
    <source>
        <dbReference type="ARBA" id="ARBA00022692"/>
    </source>
</evidence>
<keyword evidence="11" id="KW-0807">Transducer</keyword>
<proteinExistence type="inferred from homology"/>
<dbReference type="Proteomes" id="UP000504617">
    <property type="component" value="Unplaced"/>
</dbReference>
<evidence type="ECO:0000313" key="14">
    <source>
        <dbReference type="Proteomes" id="UP000504617"/>
    </source>
</evidence>
<name>A0A6I9WYW2_9SAUR</name>
<feature type="transmembrane region" description="Helical" evidence="12">
    <location>
        <begin position="96"/>
        <end position="117"/>
    </location>
</feature>
<dbReference type="InterPro" id="IPR017452">
    <property type="entry name" value="GPCR_Rhodpsn_7TM"/>
</dbReference>
<keyword evidence="7 12" id="KW-0472">Membrane</keyword>
<dbReference type="RefSeq" id="XP_013908144.1">
    <property type="nucleotide sequence ID" value="XM_014052669.1"/>
</dbReference>
<dbReference type="InterPro" id="IPR000276">
    <property type="entry name" value="GPCR_Rhodpsn"/>
</dbReference>
<evidence type="ECO:0000313" key="15">
    <source>
        <dbReference type="RefSeq" id="XP_013908144.1"/>
    </source>
</evidence>
<evidence type="ECO:0000256" key="3">
    <source>
        <dbReference type="ARBA" id="ARBA00022475"/>
    </source>
</evidence>
<dbReference type="GO" id="GO:0010972">
    <property type="term" value="P:negative regulation of G2/M transition of mitotic cell cycle"/>
    <property type="evidence" value="ECO:0007669"/>
    <property type="project" value="TreeGrafter"/>
</dbReference>
<dbReference type="Pfam" id="PF00001">
    <property type="entry name" value="7tm_1"/>
    <property type="match status" value="1"/>
</dbReference>
<dbReference type="PRINTS" id="PR01157">
    <property type="entry name" value="P2YPURNOCPTR"/>
</dbReference>
<keyword evidence="8" id="KW-1015">Disulfide bond</keyword>
<dbReference type="GeneID" id="106538227"/>
<evidence type="ECO:0000256" key="6">
    <source>
        <dbReference type="ARBA" id="ARBA00023040"/>
    </source>
</evidence>
<feature type="transmembrane region" description="Helical" evidence="12">
    <location>
        <begin position="54"/>
        <end position="76"/>
    </location>
</feature>
<accession>A0A6I9WYW2</accession>
<keyword evidence="5 12" id="KW-1133">Transmembrane helix</keyword>
<dbReference type="PROSITE" id="PS50262">
    <property type="entry name" value="G_PROTEIN_RECEP_F1_2"/>
    <property type="match status" value="1"/>
</dbReference>
<evidence type="ECO:0000259" key="13">
    <source>
        <dbReference type="PROSITE" id="PS50262"/>
    </source>
</evidence>
<comment type="similarity">
    <text evidence="2">Belongs to the G-protein coupled receptor 1 family.</text>
</comment>
<comment type="subcellular location">
    <subcellularLocation>
        <location evidence="1">Cell membrane</location>
        <topology evidence="1">Multi-pass membrane protein</topology>
    </subcellularLocation>
</comment>
<keyword evidence="3" id="KW-1003">Cell membrane</keyword>
<feature type="transmembrane region" description="Helical" evidence="12">
    <location>
        <begin position="183"/>
        <end position="204"/>
    </location>
</feature>
<reference evidence="15" key="1">
    <citation type="submission" date="2025-08" db="UniProtKB">
        <authorList>
            <consortium name="RefSeq"/>
        </authorList>
    </citation>
    <scope>IDENTIFICATION</scope>
    <source>
        <tissue evidence="15">Skeletal muscle</tissue>
    </source>
</reference>
<evidence type="ECO:0000256" key="2">
    <source>
        <dbReference type="ARBA" id="ARBA00010663"/>
    </source>
</evidence>
<dbReference type="GO" id="GO:0005886">
    <property type="term" value="C:plasma membrane"/>
    <property type="evidence" value="ECO:0007669"/>
    <property type="project" value="UniProtKB-SubCell"/>
</dbReference>
<dbReference type="KEGG" id="tsr:106538227"/>
<feature type="transmembrane region" description="Helical" evidence="12">
    <location>
        <begin position="225"/>
        <end position="250"/>
    </location>
</feature>
<feature type="transmembrane region" description="Helical" evidence="12">
    <location>
        <begin position="137"/>
        <end position="157"/>
    </location>
</feature>
<evidence type="ECO:0000256" key="9">
    <source>
        <dbReference type="ARBA" id="ARBA00023170"/>
    </source>
</evidence>
<dbReference type="FunFam" id="1.20.1070.10:FF:000065">
    <property type="entry name" value="G-protein coupled receptor 4"/>
    <property type="match status" value="1"/>
</dbReference>